<gene>
    <name evidence="1" type="primary">RvY_10679-1</name>
    <name evidence="1" type="synonym">RvY_10679.1</name>
    <name evidence="1" type="ORF">RvY_10679</name>
</gene>
<keyword evidence="2" id="KW-1185">Reference proteome</keyword>
<protein>
    <submittedName>
        <fullName evidence="1">Uncharacterized protein</fullName>
    </submittedName>
</protein>
<dbReference type="EMBL" id="BDGG01000005">
    <property type="protein sequence ID" value="GAU99721.1"/>
    <property type="molecule type" value="Genomic_DNA"/>
</dbReference>
<accession>A0A1D1VDI8</accession>
<dbReference type="AlphaFoldDB" id="A0A1D1VDI8"/>
<organism evidence="1 2">
    <name type="scientific">Ramazzottius varieornatus</name>
    <name type="common">Water bear</name>
    <name type="synonym">Tardigrade</name>
    <dbReference type="NCBI Taxonomy" id="947166"/>
    <lineage>
        <taxon>Eukaryota</taxon>
        <taxon>Metazoa</taxon>
        <taxon>Ecdysozoa</taxon>
        <taxon>Tardigrada</taxon>
        <taxon>Eutardigrada</taxon>
        <taxon>Parachela</taxon>
        <taxon>Hypsibioidea</taxon>
        <taxon>Ramazzottiidae</taxon>
        <taxon>Ramazzottius</taxon>
    </lineage>
</organism>
<name>A0A1D1VDI8_RAMVA</name>
<dbReference type="Proteomes" id="UP000186922">
    <property type="component" value="Unassembled WGS sequence"/>
</dbReference>
<comment type="caution">
    <text evidence="1">The sequence shown here is derived from an EMBL/GenBank/DDBJ whole genome shotgun (WGS) entry which is preliminary data.</text>
</comment>
<evidence type="ECO:0000313" key="2">
    <source>
        <dbReference type="Proteomes" id="UP000186922"/>
    </source>
</evidence>
<sequence length="83" mass="9342">MDGCQKRMAAVQPTTQHHQMLWNVKKYGASLPLHFTTPAQSTPTENSHELLYNVQGQKYFMQQLASFWNEGALKDALGGCNCL</sequence>
<evidence type="ECO:0000313" key="1">
    <source>
        <dbReference type="EMBL" id="GAU99721.1"/>
    </source>
</evidence>
<proteinExistence type="predicted"/>
<reference evidence="1 2" key="1">
    <citation type="journal article" date="2016" name="Nat. Commun.">
        <title>Extremotolerant tardigrade genome and improved radiotolerance of human cultured cells by tardigrade-unique protein.</title>
        <authorList>
            <person name="Hashimoto T."/>
            <person name="Horikawa D.D."/>
            <person name="Saito Y."/>
            <person name="Kuwahara H."/>
            <person name="Kozuka-Hata H."/>
            <person name="Shin-I T."/>
            <person name="Minakuchi Y."/>
            <person name="Ohishi K."/>
            <person name="Motoyama A."/>
            <person name="Aizu T."/>
            <person name="Enomoto A."/>
            <person name="Kondo K."/>
            <person name="Tanaka S."/>
            <person name="Hara Y."/>
            <person name="Koshikawa S."/>
            <person name="Sagara H."/>
            <person name="Miura T."/>
            <person name="Yokobori S."/>
            <person name="Miyagawa K."/>
            <person name="Suzuki Y."/>
            <person name="Kubo T."/>
            <person name="Oyama M."/>
            <person name="Kohara Y."/>
            <person name="Fujiyama A."/>
            <person name="Arakawa K."/>
            <person name="Katayama T."/>
            <person name="Toyoda A."/>
            <person name="Kunieda T."/>
        </authorList>
    </citation>
    <scope>NUCLEOTIDE SEQUENCE [LARGE SCALE GENOMIC DNA]</scope>
    <source>
        <strain evidence="1 2">YOKOZUNA-1</strain>
    </source>
</reference>